<dbReference type="InterPro" id="IPR008965">
    <property type="entry name" value="CBM2/CBM3_carb-bd_dom_sf"/>
</dbReference>
<accession>A0A2M8LHG8</accession>
<evidence type="ECO:0000313" key="4">
    <source>
        <dbReference type="EMBL" id="PJE76889.1"/>
    </source>
</evidence>
<keyword evidence="1" id="KW-1133">Transmembrane helix</keyword>
<comment type="caution">
    <text evidence="4">The sequence shown here is derived from an EMBL/GenBank/DDBJ whole genome shotgun (WGS) entry which is preliminary data.</text>
</comment>
<dbReference type="Gene3D" id="2.60.40.680">
    <property type="match status" value="1"/>
</dbReference>
<feature type="transmembrane region" description="Helical" evidence="1">
    <location>
        <begin position="384"/>
        <end position="408"/>
    </location>
</feature>
<dbReference type="Pfam" id="PF00963">
    <property type="entry name" value="Cohesin"/>
    <property type="match status" value="1"/>
</dbReference>
<keyword evidence="1" id="KW-0812">Transmembrane</keyword>
<keyword evidence="2" id="KW-0732">Signal</keyword>
<sequence>MRYFFLGMLVFVALMVPSVMRASGSAVFQFDQSAYNVVSGEFFEVTVHVDPQGELLDTVRAVVTFDPTVMQAQNVRLSGSFDRTAPGNYRDNVNGKISWGAFTLGEAVSTEESVMVITFLALEAGEGRVAISGDSHAISAGEERIDVSVLAEASVFVSVSEEADLGTAVLVVESSTHPDQQAWSSLDVALFSWKDLEGESPIREYFYRFDNNPTAEADISLPAETTDLSVIAEQDGIYYFHLKGLQEDGRETEQVNYVVQIDRTSPNPITLTAQQTKLLEGESAWFVFGTTDELSGVAEYQVAINDSEFQTQISPLEIEDLPVGTYFFRVAALDRAGNTVYGSTSVRVYPEGTDLNRPEGLEEDGEVGAIRERAQEEIDMDGNFLWESIPVIPVLLGLVVLFAIIYYVQARKK</sequence>
<dbReference type="CDD" id="cd08547">
    <property type="entry name" value="Type_II_cohesin"/>
    <property type="match status" value="1"/>
</dbReference>
<feature type="chain" id="PRO_5014967563" description="Cohesin domain-containing protein" evidence="2">
    <location>
        <begin position="22"/>
        <end position="413"/>
    </location>
</feature>
<dbReference type="GO" id="GO:0030246">
    <property type="term" value="F:carbohydrate binding"/>
    <property type="evidence" value="ECO:0007669"/>
    <property type="project" value="InterPro"/>
</dbReference>
<dbReference type="AlphaFoldDB" id="A0A2M8LHG8"/>
<evidence type="ECO:0000256" key="2">
    <source>
        <dbReference type="SAM" id="SignalP"/>
    </source>
</evidence>
<organism evidence="4 5">
    <name type="scientific">Candidatus Uhrbacteria bacterium CG10_big_fil_rev_8_21_14_0_10_48_16</name>
    <dbReference type="NCBI Taxonomy" id="1975038"/>
    <lineage>
        <taxon>Bacteria</taxon>
        <taxon>Candidatus Uhriibacteriota</taxon>
    </lineage>
</organism>
<dbReference type="InterPro" id="IPR002102">
    <property type="entry name" value="Cohesin_dom"/>
</dbReference>
<keyword evidence="1" id="KW-0472">Membrane</keyword>
<evidence type="ECO:0000256" key="1">
    <source>
        <dbReference type="SAM" id="Phobius"/>
    </source>
</evidence>
<evidence type="ECO:0000313" key="5">
    <source>
        <dbReference type="Proteomes" id="UP000231436"/>
    </source>
</evidence>
<evidence type="ECO:0000259" key="3">
    <source>
        <dbReference type="Pfam" id="PF00963"/>
    </source>
</evidence>
<dbReference type="Proteomes" id="UP000231436">
    <property type="component" value="Unassembled WGS sequence"/>
</dbReference>
<gene>
    <name evidence="4" type="ORF">COV05_01690</name>
</gene>
<protein>
    <recommendedName>
        <fullName evidence="3">Cohesin domain-containing protein</fullName>
    </recommendedName>
</protein>
<reference evidence="5" key="1">
    <citation type="submission" date="2017-09" db="EMBL/GenBank/DDBJ databases">
        <title>Depth-based differentiation of microbial function through sediment-hosted aquifers and enrichment of novel symbionts in the deep terrestrial subsurface.</title>
        <authorList>
            <person name="Probst A.J."/>
            <person name="Ladd B."/>
            <person name="Jarett J.K."/>
            <person name="Geller-Mcgrath D.E."/>
            <person name="Sieber C.M.K."/>
            <person name="Emerson J.B."/>
            <person name="Anantharaman K."/>
            <person name="Thomas B.C."/>
            <person name="Malmstrom R."/>
            <person name="Stieglmeier M."/>
            <person name="Klingl A."/>
            <person name="Woyke T."/>
            <person name="Ryan C.M."/>
            <person name="Banfield J.F."/>
        </authorList>
    </citation>
    <scope>NUCLEOTIDE SEQUENCE [LARGE SCALE GENOMIC DNA]</scope>
</reference>
<feature type="signal peptide" evidence="2">
    <location>
        <begin position="1"/>
        <end position="21"/>
    </location>
</feature>
<proteinExistence type="predicted"/>
<name>A0A2M8LHG8_9BACT</name>
<dbReference type="GO" id="GO:0000272">
    <property type="term" value="P:polysaccharide catabolic process"/>
    <property type="evidence" value="ECO:0007669"/>
    <property type="project" value="InterPro"/>
</dbReference>
<dbReference type="SUPFAM" id="SSF49384">
    <property type="entry name" value="Carbohydrate-binding domain"/>
    <property type="match status" value="1"/>
</dbReference>
<dbReference type="EMBL" id="PFEU01000008">
    <property type="protein sequence ID" value="PJE76889.1"/>
    <property type="molecule type" value="Genomic_DNA"/>
</dbReference>
<feature type="domain" description="Cohesin" evidence="3">
    <location>
        <begin position="39"/>
        <end position="142"/>
    </location>
</feature>